<keyword evidence="2" id="KW-1185">Reference proteome</keyword>
<reference evidence="2" key="1">
    <citation type="submission" date="2016-10" db="EMBL/GenBank/DDBJ databases">
        <authorList>
            <person name="Varghese N."/>
            <person name="Submissions S."/>
        </authorList>
    </citation>
    <scope>NUCLEOTIDE SEQUENCE [LARGE SCALE GENOMIC DNA]</scope>
    <source>
        <strain evidence="2">CGMCC 1.10971</strain>
    </source>
</reference>
<evidence type="ECO:0000313" key="1">
    <source>
        <dbReference type="EMBL" id="SFG66355.1"/>
    </source>
</evidence>
<accession>A0A1I2TN15</accession>
<dbReference type="EMBL" id="FOOU01000010">
    <property type="protein sequence ID" value="SFG66355.1"/>
    <property type="molecule type" value="Genomic_DNA"/>
</dbReference>
<protein>
    <submittedName>
        <fullName evidence="1">Uncharacterized protein</fullName>
    </submittedName>
</protein>
<proteinExistence type="predicted"/>
<dbReference type="STRING" id="1045558.SAMN05216175_110145"/>
<organism evidence="1 2">
    <name type="scientific">Neptunomonas qingdaonensis</name>
    <dbReference type="NCBI Taxonomy" id="1045558"/>
    <lineage>
        <taxon>Bacteria</taxon>
        <taxon>Pseudomonadati</taxon>
        <taxon>Pseudomonadota</taxon>
        <taxon>Gammaproteobacteria</taxon>
        <taxon>Oceanospirillales</taxon>
        <taxon>Oceanospirillaceae</taxon>
        <taxon>Neptunomonas</taxon>
    </lineage>
</organism>
<dbReference type="AlphaFoldDB" id="A0A1I2TN15"/>
<gene>
    <name evidence="1" type="ORF">SAMN05216175_110145</name>
</gene>
<dbReference type="RefSeq" id="WP_090728850.1">
    <property type="nucleotide sequence ID" value="NZ_FOOU01000010.1"/>
</dbReference>
<name>A0A1I2TN15_9GAMM</name>
<evidence type="ECO:0000313" key="2">
    <source>
        <dbReference type="Proteomes" id="UP000198623"/>
    </source>
</evidence>
<dbReference type="Proteomes" id="UP000198623">
    <property type="component" value="Unassembled WGS sequence"/>
</dbReference>
<sequence>MVTKKSDGKPIEVTEEDLENFSGAFDLETGPDTPWSRIVESVDDETKAEWRKNLGDKYIPDLCDEELNNLKDALFDDSLSTPWSVIVDAAPEEWKEKWRNELKKKYDKK</sequence>